<dbReference type="GeneTree" id="ENSGT00940000179101"/>
<dbReference type="GO" id="GO:0031772">
    <property type="term" value="F:type 2 orexin receptor binding"/>
    <property type="evidence" value="ECO:0007669"/>
    <property type="project" value="TreeGrafter"/>
</dbReference>
<evidence type="ECO:0000256" key="7">
    <source>
        <dbReference type="ARBA" id="ARBA00023157"/>
    </source>
</evidence>
<dbReference type="GO" id="GO:0046928">
    <property type="term" value="P:regulation of neurotransmitter secretion"/>
    <property type="evidence" value="ECO:0007669"/>
    <property type="project" value="TreeGrafter"/>
</dbReference>
<organism evidence="19 20">
    <name type="scientific">Gadus morhua</name>
    <name type="common">Atlantic cod</name>
    <dbReference type="NCBI Taxonomy" id="8049"/>
    <lineage>
        <taxon>Eukaryota</taxon>
        <taxon>Metazoa</taxon>
        <taxon>Chordata</taxon>
        <taxon>Craniata</taxon>
        <taxon>Vertebrata</taxon>
        <taxon>Euteleostomi</taxon>
        <taxon>Actinopterygii</taxon>
        <taxon>Neopterygii</taxon>
        <taxon>Teleostei</taxon>
        <taxon>Neoteleostei</taxon>
        <taxon>Acanthomorphata</taxon>
        <taxon>Zeiogadaria</taxon>
        <taxon>Gadariae</taxon>
        <taxon>Gadiformes</taxon>
        <taxon>Gadoidei</taxon>
        <taxon>Gadidae</taxon>
        <taxon>Gadus</taxon>
    </lineage>
</organism>
<evidence type="ECO:0000256" key="1">
    <source>
        <dbReference type="ARBA" id="ARBA00004427"/>
    </source>
</evidence>
<evidence type="ECO:0000256" key="2">
    <source>
        <dbReference type="ARBA" id="ARBA00004541"/>
    </source>
</evidence>
<dbReference type="GeneID" id="115532527"/>
<name>A0A8C5BP08_GADMO</name>
<comment type="function">
    <text evidence="17">Binds to orexin receptors HCRTR1/OX1R and HCRTR2/OX2R with a high affinity. Stimulates food intake. Modulates pituitary luteinizing hormone secretion in an ovarian steroid-dependent manner.</text>
</comment>
<evidence type="ECO:0000313" key="19">
    <source>
        <dbReference type="Ensembl" id="ENSGMOP00000048654.1"/>
    </source>
</evidence>
<dbReference type="AlphaFoldDB" id="A0A8C5BP08"/>
<dbReference type="GO" id="GO:0042755">
    <property type="term" value="P:eating behavior"/>
    <property type="evidence" value="ECO:0007669"/>
    <property type="project" value="TreeGrafter"/>
</dbReference>
<dbReference type="Ensembl" id="ENSGMOT00000031765.1">
    <property type="protein sequence ID" value="ENSGMOP00000048654.1"/>
    <property type="gene ID" value="ENSGMOG00000024534.1"/>
</dbReference>
<evidence type="ECO:0000256" key="14">
    <source>
        <dbReference type="ARBA" id="ARBA00034354"/>
    </source>
</evidence>
<protein>
    <recommendedName>
        <fullName evidence="12">Hypocretin neuropeptide precursor</fullName>
    </recommendedName>
    <alternativeName>
        <fullName evidence="16">Hypocretin</fullName>
    </alternativeName>
    <alternativeName>
        <fullName evidence="13">Orexin precursor</fullName>
    </alternativeName>
    <alternativeName>
        <fullName evidence="15">Prepro-orexin</fullName>
    </alternativeName>
    <alternativeName>
        <fullName evidence="14">Preprohypocretin</fullName>
    </alternativeName>
</protein>
<sequence>MVVFVCVYKSESLTTAFDKVRTSEESRKTPEKMKWSSTVSQTPAGVEKSVLKRIQVLVLVLLASHTLCDAHSVSASCCSREPPRACRLYVLLLCGPVGGAGRPLGGMHLGEDASAGILTLGKREAEEQHFHSRLHQLLRGGARNQAAGILTMGKRSEEEEAVGLLMQWAQQDFTA</sequence>
<dbReference type="Pfam" id="PF02072">
    <property type="entry name" value="Orexin"/>
    <property type="match status" value="1"/>
</dbReference>
<evidence type="ECO:0000256" key="17">
    <source>
        <dbReference type="ARBA" id="ARBA00045659"/>
    </source>
</evidence>
<evidence type="ECO:0000256" key="9">
    <source>
        <dbReference type="ARBA" id="ARBA00023320"/>
    </source>
</evidence>
<evidence type="ECO:0000256" key="18">
    <source>
        <dbReference type="ARBA" id="ARBA00046224"/>
    </source>
</evidence>
<reference evidence="19" key="1">
    <citation type="submission" date="2025-08" db="UniProtKB">
        <authorList>
            <consortium name="Ensembl"/>
        </authorList>
    </citation>
    <scope>IDENTIFICATION</scope>
</reference>
<dbReference type="GO" id="GO:0042594">
    <property type="term" value="P:response to starvation"/>
    <property type="evidence" value="ECO:0007669"/>
    <property type="project" value="TreeGrafter"/>
</dbReference>
<evidence type="ECO:0000256" key="12">
    <source>
        <dbReference type="ARBA" id="ARBA00034336"/>
    </source>
</evidence>
<dbReference type="Proteomes" id="UP000694546">
    <property type="component" value="Chromosome 2"/>
</dbReference>
<evidence type="ECO:0000256" key="5">
    <source>
        <dbReference type="ARBA" id="ARBA00022824"/>
    </source>
</evidence>
<keyword evidence="4" id="KW-0027">Amidation</keyword>
<comment type="subcellular location">
    <subcellularLocation>
        <location evidence="2">Cytoplasmic vesicle</location>
    </subcellularLocation>
    <subcellularLocation>
        <location evidence="1">Rough endoplasmic reticulum</location>
    </subcellularLocation>
    <subcellularLocation>
        <location evidence="11">Synapse</location>
    </subcellularLocation>
</comment>
<evidence type="ECO:0000256" key="6">
    <source>
        <dbReference type="ARBA" id="ARBA00023018"/>
    </source>
</evidence>
<dbReference type="GO" id="GO:0030431">
    <property type="term" value="P:sleep"/>
    <property type="evidence" value="ECO:0007669"/>
    <property type="project" value="TreeGrafter"/>
</dbReference>
<dbReference type="GO" id="GO:0031771">
    <property type="term" value="F:type 1 orexin receptor binding"/>
    <property type="evidence" value="ECO:0007669"/>
    <property type="project" value="TreeGrafter"/>
</dbReference>
<dbReference type="PANTHER" id="PTHR15173:SF2">
    <property type="entry name" value="HYPOCRETIN NEUROPEPTIDE PRECURSOR"/>
    <property type="match status" value="1"/>
</dbReference>
<dbReference type="RefSeq" id="XP_030198230.1">
    <property type="nucleotide sequence ID" value="XM_030342370.1"/>
</dbReference>
<evidence type="ECO:0000256" key="13">
    <source>
        <dbReference type="ARBA" id="ARBA00034351"/>
    </source>
</evidence>
<accession>A0A8C5BP08</accession>
<keyword evidence="5" id="KW-0256">Endoplasmic reticulum</keyword>
<dbReference type="GO" id="GO:0005184">
    <property type="term" value="F:neuropeptide hormone activity"/>
    <property type="evidence" value="ECO:0007669"/>
    <property type="project" value="TreeGrafter"/>
</dbReference>
<keyword evidence="20" id="KW-1185">Reference proteome</keyword>
<comment type="similarity">
    <text evidence="3">Belongs to the orexin family.</text>
</comment>
<evidence type="ECO:0000256" key="8">
    <source>
        <dbReference type="ARBA" id="ARBA00023283"/>
    </source>
</evidence>
<proteinExistence type="inferred from homology"/>
<dbReference type="GO" id="GO:0045202">
    <property type="term" value="C:synapse"/>
    <property type="evidence" value="ECO:0007669"/>
    <property type="project" value="UniProtKB-SubCell"/>
</dbReference>
<keyword evidence="8" id="KW-0873">Pyrrolidone carboxylic acid</keyword>
<keyword evidence="9" id="KW-0527">Neuropeptide</keyword>
<evidence type="ECO:0000256" key="3">
    <source>
        <dbReference type="ARBA" id="ARBA00009198"/>
    </source>
</evidence>
<evidence type="ECO:0000256" key="15">
    <source>
        <dbReference type="ARBA" id="ARBA00034367"/>
    </source>
</evidence>
<reference evidence="19" key="2">
    <citation type="submission" date="2025-09" db="UniProtKB">
        <authorList>
            <consortium name="Ensembl"/>
        </authorList>
    </citation>
    <scope>IDENTIFICATION</scope>
</reference>
<dbReference type="GO" id="GO:0001659">
    <property type="term" value="P:temperature homeostasis"/>
    <property type="evidence" value="ECO:0007669"/>
    <property type="project" value="TreeGrafter"/>
</dbReference>
<dbReference type="GO" id="GO:0051971">
    <property type="term" value="P:positive regulation of transmission of nerve impulse"/>
    <property type="evidence" value="ECO:0007669"/>
    <property type="project" value="TreeGrafter"/>
</dbReference>
<gene>
    <name evidence="19" type="primary">hcrt</name>
</gene>
<keyword evidence="7" id="KW-1015">Disulfide bond</keyword>
<dbReference type="GO" id="GO:0005791">
    <property type="term" value="C:rough endoplasmic reticulum"/>
    <property type="evidence" value="ECO:0007669"/>
    <property type="project" value="UniProtKB-SubCell"/>
</dbReference>
<dbReference type="OrthoDB" id="9379045at2759"/>
<dbReference type="GO" id="GO:0048471">
    <property type="term" value="C:perinuclear region of cytoplasm"/>
    <property type="evidence" value="ECO:0007669"/>
    <property type="project" value="TreeGrafter"/>
</dbReference>
<dbReference type="InterPro" id="IPR001704">
    <property type="entry name" value="Orexin"/>
</dbReference>
<evidence type="ECO:0000256" key="11">
    <source>
        <dbReference type="ARBA" id="ARBA00034103"/>
    </source>
</evidence>
<comment type="function">
    <text evidence="18">Binds to orexin receptor HCRTR2/OX2R only. Stimulates food intake. Modulates pituitary luteinizing hormone secretion in an ovarian steroid-dependent manner.</text>
</comment>
<evidence type="ECO:0000256" key="10">
    <source>
        <dbReference type="ARBA" id="ARBA00023329"/>
    </source>
</evidence>
<keyword evidence="6" id="KW-0770">Synapse</keyword>
<evidence type="ECO:0000313" key="20">
    <source>
        <dbReference type="Proteomes" id="UP000694546"/>
    </source>
</evidence>
<dbReference type="PANTHER" id="PTHR15173">
    <property type="entry name" value="OREXIN"/>
    <property type="match status" value="1"/>
</dbReference>
<evidence type="ECO:0000256" key="4">
    <source>
        <dbReference type="ARBA" id="ARBA00022815"/>
    </source>
</evidence>
<keyword evidence="10" id="KW-0968">Cytoplasmic vesicle</keyword>
<evidence type="ECO:0000256" key="16">
    <source>
        <dbReference type="ARBA" id="ARBA00034371"/>
    </source>
</evidence>
<dbReference type="GO" id="GO:0031410">
    <property type="term" value="C:cytoplasmic vesicle"/>
    <property type="evidence" value="ECO:0007669"/>
    <property type="project" value="UniProtKB-SubCell"/>
</dbReference>
<dbReference type="GO" id="GO:0007218">
    <property type="term" value="P:neuropeptide signaling pathway"/>
    <property type="evidence" value="ECO:0007669"/>
    <property type="project" value="UniProtKB-KW"/>
</dbReference>